<dbReference type="GO" id="GO:0016301">
    <property type="term" value="F:kinase activity"/>
    <property type="evidence" value="ECO:0007669"/>
    <property type="project" value="UniProtKB-KW"/>
</dbReference>
<dbReference type="Proteomes" id="UP001597369">
    <property type="component" value="Unassembled WGS sequence"/>
</dbReference>
<proteinExistence type="predicted"/>
<keyword evidence="2" id="KW-1185">Reference proteome</keyword>
<evidence type="ECO:0000313" key="1">
    <source>
        <dbReference type="EMBL" id="MFD2068468.1"/>
    </source>
</evidence>
<gene>
    <name evidence="1" type="ORF">ACFSKU_16375</name>
</gene>
<reference evidence="2" key="1">
    <citation type="journal article" date="2019" name="Int. J. Syst. Evol. Microbiol.">
        <title>The Global Catalogue of Microorganisms (GCM) 10K type strain sequencing project: providing services to taxonomists for standard genome sequencing and annotation.</title>
        <authorList>
            <consortium name="The Broad Institute Genomics Platform"/>
            <consortium name="The Broad Institute Genome Sequencing Center for Infectious Disease"/>
            <person name="Wu L."/>
            <person name="Ma J."/>
        </authorList>
    </citation>
    <scope>NUCLEOTIDE SEQUENCE [LARGE SCALE GENOMIC DNA]</scope>
    <source>
        <strain evidence="2">JCM 16545</strain>
    </source>
</reference>
<dbReference type="Gene3D" id="1.20.120.30">
    <property type="entry name" value="Aspartate receptor, ligand-binding domain"/>
    <property type="match status" value="1"/>
</dbReference>
<accession>A0ABW4X0N8</accession>
<sequence>MNLAQVDFQQIRIKHILFKSKVRSVLYGGNYDAAFFSRTGPIGLWFDTIGFVRYEHEPEMKELAKVQRELNSLALQLFDLYKGGNIEEAHEGLKTLDKKSELFLNLLTKLDLKLAD</sequence>
<dbReference type="EMBL" id="JBHUHV010000053">
    <property type="protein sequence ID" value="MFD2068468.1"/>
    <property type="molecule type" value="Genomic_DNA"/>
</dbReference>
<keyword evidence="1" id="KW-0808">Transferase</keyword>
<keyword evidence="1" id="KW-0418">Kinase</keyword>
<evidence type="ECO:0000313" key="2">
    <source>
        <dbReference type="Proteomes" id="UP001597369"/>
    </source>
</evidence>
<name>A0ABW4X0N8_9BACT</name>
<comment type="caution">
    <text evidence="1">The sequence shown here is derived from an EMBL/GenBank/DDBJ whole genome shotgun (WGS) entry which is preliminary data.</text>
</comment>
<organism evidence="1 2">
    <name type="scientific">Pontibacter silvestris</name>
    <dbReference type="NCBI Taxonomy" id="2305183"/>
    <lineage>
        <taxon>Bacteria</taxon>
        <taxon>Pseudomonadati</taxon>
        <taxon>Bacteroidota</taxon>
        <taxon>Cytophagia</taxon>
        <taxon>Cytophagales</taxon>
        <taxon>Hymenobacteraceae</taxon>
        <taxon>Pontibacter</taxon>
    </lineage>
</organism>
<protein>
    <submittedName>
        <fullName evidence="1">Histidine kinase</fullName>
    </submittedName>
</protein>
<dbReference type="RefSeq" id="WP_229959539.1">
    <property type="nucleotide sequence ID" value="NZ_JAJJWI010000005.1"/>
</dbReference>